<comment type="caution">
    <text evidence="3">The sequence shown here is derived from an EMBL/GenBank/DDBJ whole genome shotgun (WGS) entry which is preliminary data.</text>
</comment>
<dbReference type="InterPro" id="IPR036388">
    <property type="entry name" value="WH-like_DNA-bd_sf"/>
</dbReference>
<dbReference type="AlphaFoldDB" id="A0A1F7RV25"/>
<evidence type="ECO:0000313" key="4">
    <source>
        <dbReference type="Proteomes" id="UP000178797"/>
    </source>
</evidence>
<dbReference type="Proteomes" id="UP000178797">
    <property type="component" value="Unassembled WGS sequence"/>
</dbReference>
<organism evidence="3 4">
    <name type="scientific">Candidatus Schekmanbacteria bacterium RBG_16_38_10</name>
    <dbReference type="NCBI Taxonomy" id="1817879"/>
    <lineage>
        <taxon>Bacteria</taxon>
        <taxon>Candidatus Schekmaniibacteriota</taxon>
    </lineage>
</organism>
<dbReference type="GO" id="GO:0043565">
    <property type="term" value="F:sequence-specific DNA binding"/>
    <property type="evidence" value="ECO:0007669"/>
    <property type="project" value="InterPro"/>
</dbReference>
<dbReference type="Pfam" id="PF13518">
    <property type="entry name" value="HTH_28"/>
    <property type="match status" value="1"/>
</dbReference>
<dbReference type="GO" id="GO:0004803">
    <property type="term" value="F:transposase activity"/>
    <property type="evidence" value="ECO:0007669"/>
    <property type="project" value="InterPro"/>
</dbReference>
<dbReference type="GO" id="GO:0006313">
    <property type="term" value="P:DNA transposition"/>
    <property type="evidence" value="ECO:0007669"/>
    <property type="project" value="InterPro"/>
</dbReference>
<evidence type="ECO:0000313" key="3">
    <source>
        <dbReference type="EMBL" id="OGL45230.1"/>
    </source>
</evidence>
<dbReference type="EMBL" id="MGDE01000145">
    <property type="protein sequence ID" value="OGL45230.1"/>
    <property type="molecule type" value="Genomic_DNA"/>
</dbReference>
<gene>
    <name evidence="3" type="ORF">A2W05_01635</name>
</gene>
<name>A0A1F7RV25_9BACT</name>
<reference evidence="3 4" key="1">
    <citation type="journal article" date="2016" name="Nat. Commun.">
        <title>Thousands of microbial genomes shed light on interconnected biogeochemical processes in an aquifer system.</title>
        <authorList>
            <person name="Anantharaman K."/>
            <person name="Brown C.T."/>
            <person name="Hug L.A."/>
            <person name="Sharon I."/>
            <person name="Castelle C.J."/>
            <person name="Probst A.J."/>
            <person name="Thomas B.C."/>
            <person name="Singh A."/>
            <person name="Wilkins M.J."/>
            <person name="Karaoz U."/>
            <person name="Brodie E.L."/>
            <person name="Williams K.H."/>
            <person name="Hubbard S.S."/>
            <person name="Banfield J.F."/>
        </authorList>
    </citation>
    <scope>NUCLEOTIDE SEQUENCE [LARGE SCALE GENOMIC DNA]</scope>
</reference>
<dbReference type="Pfam" id="PF01527">
    <property type="entry name" value="HTH_Tnp_1"/>
    <property type="match status" value="1"/>
</dbReference>
<feature type="transmembrane region" description="Helical" evidence="1">
    <location>
        <begin position="82"/>
        <end position="103"/>
    </location>
</feature>
<dbReference type="InterPro" id="IPR055247">
    <property type="entry name" value="InsJ-like_HTH"/>
</dbReference>
<proteinExistence type="predicted"/>
<dbReference type="Gene3D" id="1.10.10.10">
    <property type="entry name" value="Winged helix-like DNA-binding domain superfamily/Winged helix DNA-binding domain"/>
    <property type="match status" value="1"/>
</dbReference>
<sequence length="132" mass="15793">MNRRQWTKEEKKQIIMASLKGEESAAELCRRHGLHDVTFYKWKKQFIEGGIEALGRDGKVTSREMLSGLPKYYYNQLIRKRLAWIIMYQQTGNVSMVCCYFGISRKTFYKWFNRYKESDNNSSSLLYHRNLT</sequence>
<protein>
    <recommendedName>
        <fullName evidence="2">Insertion element IS150 protein InsJ-like helix-turn-helix domain-containing protein</fullName>
    </recommendedName>
</protein>
<accession>A0A1F7RV25</accession>
<evidence type="ECO:0000259" key="2">
    <source>
        <dbReference type="Pfam" id="PF13518"/>
    </source>
</evidence>
<keyword evidence="1" id="KW-0812">Transmembrane</keyword>
<feature type="domain" description="Insertion element IS150 protein InsJ-like helix-turn-helix" evidence="2">
    <location>
        <begin position="80"/>
        <end position="117"/>
    </location>
</feature>
<keyword evidence="1" id="KW-1133">Transmembrane helix</keyword>
<keyword evidence="1" id="KW-0472">Membrane</keyword>
<evidence type="ECO:0000256" key="1">
    <source>
        <dbReference type="SAM" id="Phobius"/>
    </source>
</evidence>
<dbReference type="SUPFAM" id="SSF48295">
    <property type="entry name" value="TrpR-like"/>
    <property type="match status" value="1"/>
</dbReference>
<dbReference type="InterPro" id="IPR010921">
    <property type="entry name" value="Trp_repressor/repl_initiator"/>
</dbReference>
<dbReference type="InterPro" id="IPR002514">
    <property type="entry name" value="Transposase_8"/>
</dbReference>